<feature type="domain" description="Protein kinase" evidence="2">
    <location>
        <begin position="27"/>
        <end position="95"/>
    </location>
</feature>
<organism evidence="3 4">
    <name type="scientific">Takifugu flavidus</name>
    <name type="common">sansaifugu</name>
    <dbReference type="NCBI Taxonomy" id="433684"/>
    <lineage>
        <taxon>Eukaryota</taxon>
        <taxon>Metazoa</taxon>
        <taxon>Chordata</taxon>
        <taxon>Craniata</taxon>
        <taxon>Vertebrata</taxon>
        <taxon>Euteleostomi</taxon>
        <taxon>Actinopterygii</taxon>
        <taxon>Neopterygii</taxon>
        <taxon>Teleostei</taxon>
        <taxon>Neoteleostei</taxon>
        <taxon>Acanthomorphata</taxon>
        <taxon>Eupercaria</taxon>
        <taxon>Tetraodontiformes</taxon>
        <taxon>Tetradontoidea</taxon>
        <taxon>Tetraodontidae</taxon>
        <taxon>Takifugu</taxon>
    </lineage>
</organism>
<dbReference type="InterPro" id="IPR000719">
    <property type="entry name" value="Prot_kinase_dom"/>
</dbReference>
<dbReference type="SUPFAM" id="SSF56112">
    <property type="entry name" value="Protein kinase-like (PK-like)"/>
    <property type="match status" value="1"/>
</dbReference>
<reference evidence="3 4" key="1">
    <citation type="submission" date="2019-04" db="EMBL/GenBank/DDBJ databases">
        <title>Chromosome genome assembly for Takifugu flavidus.</title>
        <authorList>
            <person name="Xiao S."/>
        </authorList>
    </citation>
    <scope>NUCLEOTIDE SEQUENCE [LARGE SCALE GENOMIC DNA]</scope>
    <source>
        <strain evidence="3">HTHZ2018</strain>
        <tissue evidence="3">Muscle</tissue>
    </source>
</reference>
<dbReference type="Proteomes" id="UP000324091">
    <property type="component" value="Chromosome 4"/>
</dbReference>
<dbReference type="GO" id="GO:0004672">
    <property type="term" value="F:protein kinase activity"/>
    <property type="evidence" value="ECO:0007669"/>
    <property type="project" value="InterPro"/>
</dbReference>
<accession>A0A5C6N6J2</accession>
<keyword evidence="1" id="KW-0067">ATP-binding</keyword>
<sequence length="95" mass="10637">MSNNMDDPSAFVEEPDLRIGTFLSESLQVMDLLGEGASGHVSKCFSTKTCEMEAVKIIKKFPGLPEEKNELVILEELRSLDPDTSNILKWKESFT</sequence>
<evidence type="ECO:0000259" key="2">
    <source>
        <dbReference type="PROSITE" id="PS50011"/>
    </source>
</evidence>
<dbReference type="PROSITE" id="PS50011">
    <property type="entry name" value="PROTEIN_KINASE_DOM"/>
    <property type="match status" value="1"/>
</dbReference>
<dbReference type="Gene3D" id="3.30.200.20">
    <property type="entry name" value="Phosphorylase Kinase, domain 1"/>
    <property type="match status" value="1"/>
</dbReference>
<evidence type="ECO:0000313" key="3">
    <source>
        <dbReference type="EMBL" id="TWW62519.1"/>
    </source>
</evidence>
<keyword evidence="4" id="KW-1185">Reference proteome</keyword>
<proteinExistence type="predicted"/>
<dbReference type="PROSITE" id="PS00107">
    <property type="entry name" value="PROTEIN_KINASE_ATP"/>
    <property type="match status" value="1"/>
</dbReference>
<evidence type="ECO:0000256" key="1">
    <source>
        <dbReference type="PROSITE-ProRule" id="PRU10141"/>
    </source>
</evidence>
<gene>
    <name evidence="3" type="ORF">D4764_04G0011660</name>
</gene>
<dbReference type="GO" id="GO:0005524">
    <property type="term" value="F:ATP binding"/>
    <property type="evidence" value="ECO:0007669"/>
    <property type="project" value="UniProtKB-UniRule"/>
</dbReference>
<dbReference type="EMBL" id="RHFK02000017">
    <property type="protein sequence ID" value="TWW62519.1"/>
    <property type="molecule type" value="Genomic_DNA"/>
</dbReference>
<evidence type="ECO:0000313" key="4">
    <source>
        <dbReference type="Proteomes" id="UP000324091"/>
    </source>
</evidence>
<dbReference type="InterPro" id="IPR017441">
    <property type="entry name" value="Protein_kinase_ATP_BS"/>
</dbReference>
<dbReference type="InterPro" id="IPR011009">
    <property type="entry name" value="Kinase-like_dom_sf"/>
</dbReference>
<comment type="caution">
    <text evidence="3">The sequence shown here is derived from an EMBL/GenBank/DDBJ whole genome shotgun (WGS) entry which is preliminary data.</text>
</comment>
<dbReference type="AlphaFoldDB" id="A0A5C6N6J2"/>
<feature type="binding site" evidence="1">
    <location>
        <position position="60"/>
    </location>
    <ligand>
        <name>ATP</name>
        <dbReference type="ChEBI" id="CHEBI:30616"/>
    </ligand>
</feature>
<keyword evidence="1" id="KW-0547">Nucleotide-binding</keyword>
<name>A0A5C6N6J2_9TELE</name>
<protein>
    <recommendedName>
        <fullName evidence="2">Protein kinase domain-containing protein</fullName>
    </recommendedName>
</protein>